<proteinExistence type="predicted"/>
<dbReference type="Proteomes" id="UP001164250">
    <property type="component" value="Chromosome 12"/>
</dbReference>
<dbReference type="EMBL" id="CM047908">
    <property type="protein sequence ID" value="KAJ0081196.1"/>
    <property type="molecule type" value="Genomic_DNA"/>
</dbReference>
<name>A0ACC1A5Y0_9ROSI</name>
<accession>A0ACC1A5Y0</accession>
<gene>
    <name evidence="1" type="ORF">Patl1_12013</name>
</gene>
<evidence type="ECO:0000313" key="2">
    <source>
        <dbReference type="Proteomes" id="UP001164250"/>
    </source>
</evidence>
<keyword evidence="2" id="KW-1185">Reference proteome</keyword>
<comment type="caution">
    <text evidence="1">The sequence shown here is derived from an EMBL/GenBank/DDBJ whole genome shotgun (WGS) entry which is preliminary data.</text>
</comment>
<organism evidence="1 2">
    <name type="scientific">Pistacia atlantica</name>
    <dbReference type="NCBI Taxonomy" id="434234"/>
    <lineage>
        <taxon>Eukaryota</taxon>
        <taxon>Viridiplantae</taxon>
        <taxon>Streptophyta</taxon>
        <taxon>Embryophyta</taxon>
        <taxon>Tracheophyta</taxon>
        <taxon>Spermatophyta</taxon>
        <taxon>Magnoliopsida</taxon>
        <taxon>eudicotyledons</taxon>
        <taxon>Gunneridae</taxon>
        <taxon>Pentapetalae</taxon>
        <taxon>rosids</taxon>
        <taxon>malvids</taxon>
        <taxon>Sapindales</taxon>
        <taxon>Anacardiaceae</taxon>
        <taxon>Pistacia</taxon>
    </lineage>
</organism>
<sequence length="426" mass="45635">MQIHTAVLLHRSRAPNWIAGLTSLKYLNLGFVKLDIVPELIGCKHPGEFANLKLLEVLDLSNNLNLGGEIPSFLREEQEPPPEAYASNAEGVTISNADGATTSNTPDGVTVDITDEATASNPDGAIDITHEATASNLDGAIDIAYEVTASNPDGAIDIAYEVTASNPDGAIDIAYDATTSLPDGAVDIAYDGPASNPDGATGNEYEAPASYPDGATDVTYEGTTSNTDGATGIEYEASAGYPDGATTSNTDGATGIEHEAPASYPEWATDVTYESTTSNESEASAIYADGDSTSDTDEQLVLPTLNSLGIDNNNQEIKANPDGASTASDRDDELIPPLPTLSNPHFRKLSCKFFVLRFRKNIREIEVKHFTDLYRHALIAGRGEENLRTRENFHEIDMSEIHPLVESKRRIDLPNAVKLQEFGVRM</sequence>
<reference evidence="2" key="1">
    <citation type="journal article" date="2023" name="G3 (Bethesda)">
        <title>Genome assembly and association tests identify interacting loci associated with vigor, precocity, and sex in interspecific pistachio rootstocks.</title>
        <authorList>
            <person name="Palmer W."/>
            <person name="Jacygrad E."/>
            <person name="Sagayaradj S."/>
            <person name="Cavanaugh K."/>
            <person name="Han R."/>
            <person name="Bertier L."/>
            <person name="Beede B."/>
            <person name="Kafkas S."/>
            <person name="Golino D."/>
            <person name="Preece J."/>
            <person name="Michelmore R."/>
        </authorList>
    </citation>
    <scope>NUCLEOTIDE SEQUENCE [LARGE SCALE GENOMIC DNA]</scope>
</reference>
<evidence type="ECO:0000313" key="1">
    <source>
        <dbReference type="EMBL" id="KAJ0081196.1"/>
    </source>
</evidence>
<protein>
    <submittedName>
        <fullName evidence="1">Uncharacterized protein</fullName>
    </submittedName>
</protein>